<dbReference type="Proteomes" id="UP000050421">
    <property type="component" value="Unassembled WGS sequence"/>
</dbReference>
<comment type="caution">
    <text evidence="2">The sequence shown here is derived from an EMBL/GenBank/DDBJ whole genome shotgun (WGS) entry which is preliminary data.</text>
</comment>
<proteinExistence type="predicted"/>
<gene>
    <name evidence="2" type="ORF">HLUCCX10_11690</name>
</gene>
<sequence>MEFIDANYILRYLLRDNANQYLKAKDIIENKPIFVPEFIFAEVVYVLEKVYAVSRLEIQTNLESLIKYPNIELNQKNVCIEALQIYSTHRIDFADALLIAYYKTMRHSKLHTFDKKILKIISAGI</sequence>
<evidence type="ECO:0000259" key="1">
    <source>
        <dbReference type="Pfam" id="PF01850"/>
    </source>
</evidence>
<dbReference type="eggNOG" id="COG5611">
    <property type="taxonomic scope" value="Bacteria"/>
</dbReference>
<feature type="domain" description="PIN" evidence="1">
    <location>
        <begin position="3"/>
        <end position="119"/>
    </location>
</feature>
<dbReference type="SUPFAM" id="SSF88723">
    <property type="entry name" value="PIN domain-like"/>
    <property type="match status" value="1"/>
</dbReference>
<dbReference type="InterPro" id="IPR002716">
    <property type="entry name" value="PIN_dom"/>
</dbReference>
<accession>A0A0P7YGX0</accession>
<dbReference type="InterPro" id="IPR029060">
    <property type="entry name" value="PIN-like_dom_sf"/>
</dbReference>
<dbReference type="Gene3D" id="3.40.50.1010">
    <property type="entry name" value="5'-nuclease"/>
    <property type="match status" value="1"/>
</dbReference>
<protein>
    <submittedName>
        <fullName evidence="2">Toxin-antitoxin system PIN family toxin component</fullName>
    </submittedName>
</protein>
<dbReference type="EMBL" id="LJXT01000075">
    <property type="protein sequence ID" value="KPQ13968.1"/>
    <property type="molecule type" value="Genomic_DNA"/>
</dbReference>
<dbReference type="PANTHER" id="PTHR39664">
    <property type="match status" value="1"/>
</dbReference>
<evidence type="ECO:0000313" key="3">
    <source>
        <dbReference type="Proteomes" id="UP000050421"/>
    </source>
</evidence>
<dbReference type="PANTHER" id="PTHR39664:SF2">
    <property type="entry name" value="NUCLEIC ACID-BINDING PROTEIN, CONTAINING PIN DOMAIN-RELATED"/>
    <property type="match status" value="1"/>
</dbReference>
<reference evidence="2 3" key="1">
    <citation type="submission" date="2015-09" db="EMBL/GenBank/DDBJ databases">
        <title>Identification and resolution of microdiversity through metagenomic sequencing of parallel consortia.</title>
        <authorList>
            <person name="Nelson W.C."/>
            <person name="Romine M.F."/>
            <person name="Lindemann S.R."/>
        </authorList>
    </citation>
    <scope>NUCLEOTIDE SEQUENCE [LARGE SCALE GENOMIC DNA]</scope>
    <source>
        <strain evidence="2">HL-49</strain>
    </source>
</reference>
<dbReference type="STRING" id="1305737.GCA_000526355_00767"/>
<name>A0A0P7YGX0_9BACT</name>
<dbReference type="Pfam" id="PF01850">
    <property type="entry name" value="PIN"/>
    <property type="match status" value="1"/>
</dbReference>
<dbReference type="OrthoDB" id="9789052at2"/>
<evidence type="ECO:0000313" key="2">
    <source>
        <dbReference type="EMBL" id="KPQ13968.1"/>
    </source>
</evidence>
<organism evidence="2 3">
    <name type="scientific">Algoriphagus marincola HL-49</name>
    <dbReference type="NCBI Taxonomy" id="1305737"/>
    <lineage>
        <taxon>Bacteria</taxon>
        <taxon>Pseudomonadati</taxon>
        <taxon>Bacteroidota</taxon>
        <taxon>Cytophagia</taxon>
        <taxon>Cytophagales</taxon>
        <taxon>Cyclobacteriaceae</taxon>
        <taxon>Algoriphagus</taxon>
    </lineage>
</organism>
<dbReference type="AlphaFoldDB" id="A0A0P7YGX0"/>
<dbReference type="PATRIC" id="fig|1305737.6.peg.2955"/>